<accession>A0A0C3SCG8</accession>
<feature type="region of interest" description="Disordered" evidence="10">
    <location>
        <begin position="1"/>
        <end position="68"/>
    </location>
</feature>
<evidence type="ECO:0000259" key="11">
    <source>
        <dbReference type="Pfam" id="PF00136"/>
    </source>
</evidence>
<dbReference type="GO" id="GO:0006261">
    <property type="term" value="P:DNA-templated DNA replication"/>
    <property type="evidence" value="ECO:0007669"/>
    <property type="project" value="TreeGrafter"/>
</dbReference>
<dbReference type="HOGENOM" id="CLU_000203_2_1_1"/>
<dbReference type="InterPro" id="IPR006172">
    <property type="entry name" value="DNA-dir_DNA_pol_B"/>
</dbReference>
<evidence type="ECO:0000256" key="9">
    <source>
        <dbReference type="ARBA" id="ARBA00049244"/>
    </source>
</evidence>
<keyword evidence="4" id="KW-0548">Nucleotidyltransferase</keyword>
<dbReference type="GO" id="GO:0003677">
    <property type="term" value="F:DNA binding"/>
    <property type="evidence" value="ECO:0007669"/>
    <property type="project" value="UniProtKB-KW"/>
</dbReference>
<dbReference type="Pfam" id="PF03104">
    <property type="entry name" value="DNA_pol_B_exo1"/>
    <property type="match status" value="1"/>
</dbReference>
<dbReference type="InterPro" id="IPR012337">
    <property type="entry name" value="RNaseH-like_sf"/>
</dbReference>
<evidence type="ECO:0000256" key="2">
    <source>
        <dbReference type="ARBA" id="ARBA00012417"/>
    </source>
</evidence>
<reference evidence="13 14" key="1">
    <citation type="journal article" date="2014" name="PLoS Genet.">
        <title>Analysis of the Phlebiopsis gigantea genome, transcriptome and secretome provides insight into its pioneer colonization strategies of wood.</title>
        <authorList>
            <person name="Hori C."/>
            <person name="Ishida T."/>
            <person name="Igarashi K."/>
            <person name="Samejima M."/>
            <person name="Suzuki H."/>
            <person name="Master E."/>
            <person name="Ferreira P."/>
            <person name="Ruiz-Duenas F.J."/>
            <person name="Held B."/>
            <person name="Canessa P."/>
            <person name="Larrondo L.F."/>
            <person name="Schmoll M."/>
            <person name="Druzhinina I.S."/>
            <person name="Kubicek C.P."/>
            <person name="Gaskell J.A."/>
            <person name="Kersten P."/>
            <person name="St John F."/>
            <person name="Glasner J."/>
            <person name="Sabat G."/>
            <person name="Splinter BonDurant S."/>
            <person name="Syed K."/>
            <person name="Yadav J."/>
            <person name="Mgbeahuruike A.C."/>
            <person name="Kovalchuk A."/>
            <person name="Asiegbu F.O."/>
            <person name="Lackner G."/>
            <person name="Hoffmeister D."/>
            <person name="Rencoret J."/>
            <person name="Gutierrez A."/>
            <person name="Sun H."/>
            <person name="Lindquist E."/>
            <person name="Barry K."/>
            <person name="Riley R."/>
            <person name="Grigoriev I.V."/>
            <person name="Henrissat B."/>
            <person name="Kues U."/>
            <person name="Berka R.M."/>
            <person name="Martinez A.T."/>
            <person name="Covert S.F."/>
            <person name="Blanchette R.A."/>
            <person name="Cullen D."/>
        </authorList>
    </citation>
    <scope>NUCLEOTIDE SEQUENCE [LARGE SCALE GENOMIC DNA]</scope>
    <source>
        <strain evidence="13 14">11061_1 CR5-6</strain>
    </source>
</reference>
<dbReference type="InterPro" id="IPR006134">
    <property type="entry name" value="DNA-dir_DNA_pol_B_multi_dom"/>
</dbReference>
<evidence type="ECO:0000259" key="12">
    <source>
        <dbReference type="Pfam" id="PF03104"/>
    </source>
</evidence>
<comment type="similarity">
    <text evidence="1">Belongs to the DNA polymerase type-B family.</text>
</comment>
<sequence length="680" mass="75768">MTEPPVKRRKVEGLEASTIATAEDTQTQDDEVIAPTSGLEARPSFANALTQMKDPEASGDAGDSEGGANLWARPEISDFDKTNDAIVFQHLEIQDSDTDPTLKIFGVTQKGHSVLVHITGFHPYFYILAPQGFQTSDVLYLKTYLNKQLANQPVFNISVVSKRDIMGYKGEAEQDFVKVEIRGMGWVELPGSSCTVVDKKASHCQLEVSIAWDKVAAYSSTNDATKTVPLRILSFDIETAVRGDIFPHSDHDQVFQISSMVTTPGTSDPFIRNVFTVGECDPIDGAQVLSFDTEAKMLVAWRDFVREVDPDVITGFNISFFDLPFIFGRAKKCKIWDFGDLGRLKGIPSPRPKTEWFDDPSMPRGRRSVTETPVAGRVVMDMWQYIRREFKFDMSKKEYQLESLSGRFLGDGKEGLSFRDITPLFHKGPDGRAKLAVYCLKDSYLSLQLMRRLNAFECCSQMANVTGVPLSWILSHGQPMKVLSLLLSEAGQGNYVIPTLKKPIETLEERYRDPHFGFYTTPPCGRNYWKWAPEDGGLSSNDVVTSLTTKLPNRAKAVIANNICYSTHIGKAVADELGLAENKNYVRMPNNELCVKADIRQGVLPQVIERLVLTGEQTERVRYELGLFDQKISNGVRLAWDICANAVYDFAVSDKLPCLPLLHSRATGTGAQKSKGHAGR</sequence>
<dbReference type="InterPro" id="IPR050240">
    <property type="entry name" value="DNA_pol_type-B"/>
</dbReference>
<evidence type="ECO:0000256" key="4">
    <source>
        <dbReference type="ARBA" id="ARBA00022695"/>
    </source>
</evidence>
<evidence type="ECO:0000313" key="13">
    <source>
        <dbReference type="EMBL" id="KIP08800.1"/>
    </source>
</evidence>
<dbReference type="InterPro" id="IPR036397">
    <property type="entry name" value="RNaseH_sf"/>
</dbReference>
<evidence type="ECO:0000256" key="1">
    <source>
        <dbReference type="ARBA" id="ARBA00005755"/>
    </source>
</evidence>
<protein>
    <recommendedName>
        <fullName evidence="8">DNA polymerase delta catalytic subunit</fullName>
        <ecNumber evidence="2">2.7.7.7</ecNumber>
    </recommendedName>
</protein>
<gene>
    <name evidence="13" type="ORF">PHLGIDRAFT_126764</name>
</gene>
<dbReference type="SUPFAM" id="SSF53098">
    <property type="entry name" value="Ribonuclease H-like"/>
    <property type="match status" value="1"/>
</dbReference>
<dbReference type="GO" id="GO:0003887">
    <property type="term" value="F:DNA-directed DNA polymerase activity"/>
    <property type="evidence" value="ECO:0007669"/>
    <property type="project" value="UniProtKB-KW"/>
</dbReference>
<dbReference type="EMBL" id="KN840474">
    <property type="protein sequence ID" value="KIP08800.1"/>
    <property type="molecule type" value="Genomic_DNA"/>
</dbReference>
<dbReference type="AlphaFoldDB" id="A0A0C3SCG8"/>
<dbReference type="PANTHER" id="PTHR10322">
    <property type="entry name" value="DNA POLYMERASE CATALYTIC SUBUNIT"/>
    <property type="match status" value="1"/>
</dbReference>
<keyword evidence="6" id="KW-0239">DNA-directed DNA polymerase</keyword>
<dbReference type="STRING" id="745531.A0A0C3SCG8"/>
<dbReference type="PANTHER" id="PTHR10322:SF23">
    <property type="entry name" value="DNA POLYMERASE DELTA CATALYTIC SUBUNIT"/>
    <property type="match status" value="1"/>
</dbReference>
<feature type="domain" description="DNA-directed DNA polymerase family B multifunctional" evidence="11">
    <location>
        <begin position="558"/>
        <end position="661"/>
    </location>
</feature>
<dbReference type="EC" id="2.7.7.7" evidence="2"/>
<evidence type="ECO:0000256" key="6">
    <source>
        <dbReference type="ARBA" id="ARBA00022932"/>
    </source>
</evidence>
<evidence type="ECO:0000256" key="8">
    <source>
        <dbReference type="ARBA" id="ARBA00024411"/>
    </source>
</evidence>
<feature type="domain" description="DNA-directed DNA polymerase family B exonuclease" evidence="12">
    <location>
        <begin position="178"/>
        <end position="403"/>
    </location>
</feature>
<evidence type="ECO:0000313" key="14">
    <source>
        <dbReference type="Proteomes" id="UP000053257"/>
    </source>
</evidence>
<dbReference type="FunFam" id="3.30.420.10:FF:000004">
    <property type="entry name" value="DNA polymerase"/>
    <property type="match status" value="1"/>
</dbReference>
<keyword evidence="3" id="KW-0808">Transferase</keyword>
<name>A0A0C3SCG8_PHLG1</name>
<evidence type="ECO:0000256" key="10">
    <source>
        <dbReference type="SAM" id="MobiDB-lite"/>
    </source>
</evidence>
<dbReference type="Gene3D" id="2.40.50.730">
    <property type="match status" value="2"/>
</dbReference>
<evidence type="ECO:0000256" key="3">
    <source>
        <dbReference type="ARBA" id="ARBA00022679"/>
    </source>
</evidence>
<dbReference type="InterPro" id="IPR006133">
    <property type="entry name" value="DNA-dir_DNA_pol_B_exonuc"/>
</dbReference>
<dbReference type="OrthoDB" id="2414538at2759"/>
<organism evidence="13 14">
    <name type="scientific">Phlebiopsis gigantea (strain 11061_1 CR5-6)</name>
    <name type="common">White-rot fungus</name>
    <name type="synonym">Peniophora gigantea</name>
    <dbReference type="NCBI Taxonomy" id="745531"/>
    <lineage>
        <taxon>Eukaryota</taxon>
        <taxon>Fungi</taxon>
        <taxon>Dikarya</taxon>
        <taxon>Basidiomycota</taxon>
        <taxon>Agaricomycotina</taxon>
        <taxon>Agaricomycetes</taxon>
        <taxon>Polyporales</taxon>
        <taxon>Phanerochaetaceae</taxon>
        <taxon>Phlebiopsis</taxon>
    </lineage>
</organism>
<dbReference type="Pfam" id="PF00136">
    <property type="entry name" value="DNA_pol_B"/>
    <property type="match status" value="1"/>
</dbReference>
<keyword evidence="5" id="KW-0235">DNA replication</keyword>
<evidence type="ECO:0000256" key="7">
    <source>
        <dbReference type="ARBA" id="ARBA00023125"/>
    </source>
</evidence>
<dbReference type="GO" id="GO:0000166">
    <property type="term" value="F:nucleotide binding"/>
    <property type="evidence" value="ECO:0007669"/>
    <property type="project" value="InterPro"/>
</dbReference>
<evidence type="ECO:0000256" key="5">
    <source>
        <dbReference type="ARBA" id="ARBA00022705"/>
    </source>
</evidence>
<proteinExistence type="inferred from homology"/>
<dbReference type="Gene3D" id="3.30.420.10">
    <property type="entry name" value="Ribonuclease H-like superfamily/Ribonuclease H"/>
    <property type="match status" value="1"/>
</dbReference>
<dbReference type="SMART" id="SM00486">
    <property type="entry name" value="POLBc"/>
    <property type="match status" value="1"/>
</dbReference>
<keyword evidence="7" id="KW-0238">DNA-binding</keyword>
<comment type="catalytic activity">
    <reaction evidence="9">
        <text>DNA(n) + a 2'-deoxyribonucleoside 5'-triphosphate = DNA(n+1) + diphosphate</text>
        <dbReference type="Rhea" id="RHEA:22508"/>
        <dbReference type="Rhea" id="RHEA-COMP:17339"/>
        <dbReference type="Rhea" id="RHEA-COMP:17340"/>
        <dbReference type="ChEBI" id="CHEBI:33019"/>
        <dbReference type="ChEBI" id="CHEBI:61560"/>
        <dbReference type="ChEBI" id="CHEBI:173112"/>
        <dbReference type="EC" id="2.7.7.7"/>
    </reaction>
</comment>
<keyword evidence="14" id="KW-1185">Reference proteome</keyword>
<dbReference type="Proteomes" id="UP000053257">
    <property type="component" value="Unassembled WGS sequence"/>
</dbReference>